<dbReference type="Gene3D" id="2.40.170.20">
    <property type="entry name" value="TonB-dependent receptor, beta-barrel domain"/>
    <property type="match status" value="1"/>
</dbReference>
<dbReference type="SUPFAM" id="SSF56935">
    <property type="entry name" value="Porins"/>
    <property type="match status" value="1"/>
</dbReference>
<evidence type="ECO:0000313" key="5">
    <source>
        <dbReference type="Proteomes" id="UP000281028"/>
    </source>
</evidence>
<organism evidence="4 5">
    <name type="scientific">Chitinophaga solisilvae</name>
    <dbReference type="NCBI Taxonomy" id="1233460"/>
    <lineage>
        <taxon>Bacteria</taxon>
        <taxon>Pseudomonadati</taxon>
        <taxon>Bacteroidota</taxon>
        <taxon>Chitinophagia</taxon>
        <taxon>Chitinophagales</taxon>
        <taxon>Chitinophagaceae</taxon>
        <taxon>Chitinophaga</taxon>
    </lineage>
</organism>
<comment type="caution">
    <text evidence="4">The sequence shown here is derived from an EMBL/GenBank/DDBJ whole genome shotgun (WGS) entry which is preliminary data.</text>
</comment>
<reference evidence="4" key="1">
    <citation type="submission" date="2020-05" db="EMBL/GenBank/DDBJ databases">
        <title>Chitinophaga laudate sp. nov., isolated from a tropical peat swamp.</title>
        <authorList>
            <person name="Goh C.B.S."/>
            <person name="Lee M.S."/>
            <person name="Parimannan S."/>
            <person name="Pasbakhsh P."/>
            <person name="Yule C.M."/>
            <person name="Rajandas H."/>
            <person name="Loke S."/>
            <person name="Croft L."/>
            <person name="Tan J.B.L."/>
        </authorList>
    </citation>
    <scope>NUCLEOTIDE SEQUENCE</scope>
    <source>
        <strain evidence="4">Mgbs1</strain>
    </source>
</reference>
<keyword evidence="2" id="KW-0472">Membrane</keyword>
<proteinExistence type="predicted"/>
<keyword evidence="3" id="KW-0998">Cell outer membrane</keyword>
<evidence type="ECO:0000256" key="3">
    <source>
        <dbReference type="ARBA" id="ARBA00023237"/>
    </source>
</evidence>
<comment type="subcellular location">
    <subcellularLocation>
        <location evidence="1">Cell outer membrane</location>
    </subcellularLocation>
</comment>
<sequence>MNIQTLYSRQTLMIAAMCATGVLHQQKAFAQEPLKQETIDIISTNQPKLRDAYKLNLTASLPGIDTSRPLLKYQVPALNLNFMYQAAQLKPLALGRDSLGALQNNFIKLGYGNLKTPYVQAGFGSGRKDAYNYGLFVNYVGSQGKEISDQQYSNLNVLASGAYLLPGFELNGSLAYDRNTIHYYGYNHDTLKYNKGDIAQTFNQFTASVGLKNRPQHDWAFEFQPQVKFILFNDSYKRTENTFLARIPVRKQVFEDIYIKAEGVFDLSTYKQENVRSINNNVVAIHPAVDIIKPGFVLHAGVNPTWTNSKFYLLPDVVNESHLVRKKLILSSGWISYFEKNSYRNLINKNPFMAGLADGILNTRVEEKYTGIKGTLGSHFNYNTKFAAVTWYNMPLFVNDSADTKFFTTRNEEQLRAFQLHAEVGYIEEEKFQARVTFDWYNYNKQETEVKPWHLPPFQGDLFLQYTFAKKLRLSADLFALSGSYYLLPNKDFGKTKGAWDLNAGASYDVHKNFSLWLNANNIFNTHYQRWYLYPTYGFNIVGGVMIKF</sequence>
<evidence type="ECO:0000313" key="4">
    <source>
        <dbReference type="EMBL" id="NSL87925.1"/>
    </source>
</evidence>
<dbReference type="RefSeq" id="WP_127043489.1">
    <property type="nucleotide sequence ID" value="NZ_JAABOK010000013.1"/>
</dbReference>
<evidence type="ECO:0000256" key="2">
    <source>
        <dbReference type="ARBA" id="ARBA00023136"/>
    </source>
</evidence>
<accession>A0A3S1BGX1</accession>
<dbReference type="GO" id="GO:0009279">
    <property type="term" value="C:cell outer membrane"/>
    <property type="evidence" value="ECO:0007669"/>
    <property type="project" value="UniProtKB-SubCell"/>
</dbReference>
<dbReference type="EMBL" id="RIAR02000001">
    <property type="protein sequence ID" value="NSL87925.1"/>
    <property type="molecule type" value="Genomic_DNA"/>
</dbReference>
<evidence type="ECO:0000256" key="1">
    <source>
        <dbReference type="ARBA" id="ARBA00004442"/>
    </source>
</evidence>
<gene>
    <name evidence="4" type="ORF">ECE50_013845</name>
</gene>
<protein>
    <submittedName>
        <fullName evidence="4">TonB-dependent receptor</fullName>
    </submittedName>
</protein>
<keyword evidence="4" id="KW-0675">Receptor</keyword>
<dbReference type="AlphaFoldDB" id="A0A3S1BGX1"/>
<dbReference type="OrthoDB" id="1264254at2"/>
<dbReference type="Proteomes" id="UP000281028">
    <property type="component" value="Unassembled WGS sequence"/>
</dbReference>
<name>A0A3S1BGX1_9BACT</name>
<dbReference type="InterPro" id="IPR036942">
    <property type="entry name" value="Beta-barrel_TonB_sf"/>
</dbReference>
<keyword evidence="5" id="KW-1185">Reference proteome</keyword>